<dbReference type="PANTHER" id="PTHR21525">
    <property type="entry name" value="MOTILE SPERM PROTEIN"/>
    <property type="match status" value="1"/>
</dbReference>
<evidence type="ECO:0000256" key="1">
    <source>
        <dbReference type="SAM" id="MobiDB-lite"/>
    </source>
</evidence>
<evidence type="ECO:0000313" key="2">
    <source>
        <dbReference type="EMBL" id="GMT09407.1"/>
    </source>
</evidence>
<organism evidence="2 3">
    <name type="scientific">Pristionchus fissidentatus</name>
    <dbReference type="NCBI Taxonomy" id="1538716"/>
    <lineage>
        <taxon>Eukaryota</taxon>
        <taxon>Metazoa</taxon>
        <taxon>Ecdysozoa</taxon>
        <taxon>Nematoda</taxon>
        <taxon>Chromadorea</taxon>
        <taxon>Rhabditida</taxon>
        <taxon>Rhabditina</taxon>
        <taxon>Diplogasteromorpha</taxon>
        <taxon>Diplogasteroidea</taxon>
        <taxon>Neodiplogasteridae</taxon>
        <taxon>Pristionchus</taxon>
    </lineage>
</organism>
<reference evidence="2" key="1">
    <citation type="submission" date="2023-10" db="EMBL/GenBank/DDBJ databases">
        <title>Genome assembly of Pristionchus species.</title>
        <authorList>
            <person name="Yoshida K."/>
            <person name="Sommer R.J."/>
        </authorList>
    </citation>
    <scope>NUCLEOTIDE SEQUENCE</scope>
    <source>
        <strain evidence="2">RS5133</strain>
    </source>
</reference>
<comment type="caution">
    <text evidence="2">The sequence shown here is derived from an EMBL/GenBank/DDBJ whole genome shotgun (WGS) entry which is preliminary data.</text>
</comment>
<sequence length="147" mass="15631">MEETGNEKSEQKISGSQQTEWTYEDIQQREQEQMESNAHVMSGFSAGVNEAAGIFMQVNKHGPPLYKHVSGGTLGMRQVNTAGPAIYKPNLFGDTVNGLGKGLWLVALGMEALNVCDAIGEELSEQSPGSMAGEAVATVTVGAPNPY</sequence>
<proteinExistence type="predicted"/>
<keyword evidence="3" id="KW-1185">Reference proteome</keyword>
<gene>
    <name evidence="2" type="ORF">PFISCL1PPCAC_704</name>
</gene>
<evidence type="ECO:0000313" key="3">
    <source>
        <dbReference type="Proteomes" id="UP001432322"/>
    </source>
</evidence>
<dbReference type="Proteomes" id="UP001432322">
    <property type="component" value="Unassembled WGS sequence"/>
</dbReference>
<feature type="region of interest" description="Disordered" evidence="1">
    <location>
        <begin position="1"/>
        <end position="37"/>
    </location>
</feature>
<accession>A0AAV5US61</accession>
<protein>
    <submittedName>
        <fullName evidence="2">Uncharacterized protein</fullName>
    </submittedName>
</protein>
<name>A0AAV5US61_9BILA</name>
<feature type="compositionally biased region" description="Polar residues" evidence="1">
    <location>
        <begin position="12"/>
        <end position="21"/>
    </location>
</feature>
<dbReference type="EMBL" id="BTSY01000001">
    <property type="protein sequence ID" value="GMT09407.1"/>
    <property type="molecule type" value="Genomic_DNA"/>
</dbReference>
<dbReference type="PANTHER" id="PTHR21525:SF9">
    <property type="entry name" value="CHANNEL_COLICIN DOMAIN-CONTAINING PROTEIN"/>
    <property type="match status" value="1"/>
</dbReference>
<feature type="compositionally biased region" description="Basic and acidic residues" evidence="1">
    <location>
        <begin position="1"/>
        <end position="11"/>
    </location>
</feature>
<dbReference type="AlphaFoldDB" id="A0AAV5US61"/>